<dbReference type="Proteomes" id="UP000208104">
    <property type="component" value="Segment"/>
</dbReference>
<sequence length="165" mass="19210">MENMPKITFNGQELQPSETIRYKDGVEVSRERHGDSPTYLENYVREAFVIQEHIKKLVERLEQVKYNIAEEMKNSLVYELTVPLDGTDLHELKVKLAERTTKKVDKEELAKDLGASVTSINTKFLLKAVEDRKLSYQRFLDYIFNNTTESVSVRRVKAKGKKNKK</sequence>
<gene>
    <name evidence="1" type="ORF">JENST_102</name>
</gene>
<reference evidence="1 2" key="1">
    <citation type="journal article" date="2015" name="Genome Announc.">
        <title>Genome Sequences of Five Additional Brevibacillus laterosporus Bacteriophages.</title>
        <authorList>
            <person name="Merrill B.D."/>
            <person name="Berg J.A."/>
            <person name="Graves K.A."/>
            <person name="Ward A.T."/>
            <person name="Hilton J.A."/>
            <person name="Wake B.N."/>
            <person name="Grose J.H."/>
            <person name="Breakwell D.P."/>
            <person name="Burnett S.H."/>
        </authorList>
    </citation>
    <scope>NUCLEOTIDE SEQUENCE [LARGE SCALE GENOMIC DNA]</scope>
</reference>
<name>A0A0K2CNA3_9CAUD</name>
<evidence type="ECO:0000313" key="1">
    <source>
        <dbReference type="EMBL" id="ALA07231.1"/>
    </source>
</evidence>
<dbReference type="GeneID" id="26626050"/>
<organism evidence="1 2">
    <name type="scientific">Brevibacillus phage Jenst</name>
    <dbReference type="NCBI Taxonomy" id="1691954"/>
    <lineage>
        <taxon>Viruses</taxon>
        <taxon>Duplodnaviria</taxon>
        <taxon>Heunggongvirae</taxon>
        <taxon>Uroviricota</taxon>
        <taxon>Caudoviricetes</taxon>
        <taxon>Jenstvirus</taxon>
        <taxon>Jenstvirus jenst</taxon>
    </lineage>
</organism>
<keyword evidence="2" id="KW-1185">Reference proteome</keyword>
<dbReference type="EMBL" id="KT151955">
    <property type="protein sequence ID" value="ALA07231.1"/>
    <property type="molecule type" value="Genomic_DNA"/>
</dbReference>
<protein>
    <submittedName>
        <fullName evidence="1">Uncharacterized protein</fullName>
    </submittedName>
</protein>
<accession>A0A0K2CNA3</accession>
<dbReference type="KEGG" id="vg:26626050"/>
<dbReference type="RefSeq" id="YP_009199163.1">
    <property type="nucleotide sequence ID" value="NC_028805.1"/>
</dbReference>
<proteinExistence type="predicted"/>
<evidence type="ECO:0000313" key="2">
    <source>
        <dbReference type="Proteomes" id="UP000208104"/>
    </source>
</evidence>